<dbReference type="InterPro" id="IPR025878">
    <property type="entry name" value="Acyl-CoA_dh-like_C_dom"/>
</dbReference>
<protein>
    <submittedName>
        <fullName evidence="10">Acyl-CoA dehydrogenase</fullName>
    </submittedName>
</protein>
<evidence type="ECO:0000256" key="2">
    <source>
        <dbReference type="ARBA" id="ARBA00009347"/>
    </source>
</evidence>
<evidence type="ECO:0000259" key="9">
    <source>
        <dbReference type="Pfam" id="PF12806"/>
    </source>
</evidence>
<keyword evidence="11" id="KW-1185">Reference proteome</keyword>
<evidence type="ECO:0000313" key="10">
    <source>
        <dbReference type="EMBL" id="QCK15728.1"/>
    </source>
</evidence>
<evidence type="ECO:0000259" key="6">
    <source>
        <dbReference type="Pfam" id="PF00441"/>
    </source>
</evidence>
<accession>A0A4D7K8W5</accession>
<dbReference type="PANTHER" id="PTHR42803:SF3">
    <property type="entry name" value="ACYL-COA DEHYDROGENASE-RELATED"/>
    <property type="match status" value="1"/>
</dbReference>
<dbReference type="SUPFAM" id="SSF56645">
    <property type="entry name" value="Acyl-CoA dehydrogenase NM domain-like"/>
    <property type="match status" value="1"/>
</dbReference>
<evidence type="ECO:0000259" key="8">
    <source>
        <dbReference type="Pfam" id="PF02771"/>
    </source>
</evidence>
<dbReference type="Proteomes" id="UP000298616">
    <property type="component" value="Chromosome"/>
</dbReference>
<dbReference type="InterPro" id="IPR009100">
    <property type="entry name" value="AcylCoA_DH/oxidase_NM_dom_sf"/>
</dbReference>
<dbReference type="OrthoDB" id="9764422at2"/>
<dbReference type="Pfam" id="PF02770">
    <property type="entry name" value="Acyl-CoA_dh_M"/>
    <property type="match status" value="1"/>
</dbReference>
<feature type="domain" description="Acyl-CoA oxidase/dehydrogenase middle" evidence="7">
    <location>
        <begin position="162"/>
        <end position="269"/>
    </location>
</feature>
<dbReference type="GO" id="GO:0050660">
    <property type="term" value="F:flavin adenine dinucleotide binding"/>
    <property type="evidence" value="ECO:0007669"/>
    <property type="project" value="InterPro"/>
</dbReference>
<dbReference type="KEGG" id="fpf:DCC35_13735"/>
<organism evidence="10 11">
    <name type="scientific">Mangrovivirga cuniculi</name>
    <dbReference type="NCBI Taxonomy" id="2715131"/>
    <lineage>
        <taxon>Bacteria</taxon>
        <taxon>Pseudomonadati</taxon>
        <taxon>Bacteroidota</taxon>
        <taxon>Cytophagia</taxon>
        <taxon>Cytophagales</taxon>
        <taxon>Mangrovivirgaceae</taxon>
        <taxon>Mangrovivirga</taxon>
    </lineage>
</organism>
<comment type="similarity">
    <text evidence="2 5">Belongs to the acyl-CoA dehydrogenase family.</text>
</comment>
<evidence type="ECO:0000313" key="11">
    <source>
        <dbReference type="Proteomes" id="UP000298616"/>
    </source>
</evidence>
<dbReference type="Pfam" id="PF00441">
    <property type="entry name" value="Acyl-CoA_dh_1"/>
    <property type="match status" value="1"/>
</dbReference>
<dbReference type="Gene3D" id="1.20.140.10">
    <property type="entry name" value="Butyryl-CoA Dehydrogenase, subunit A, domain 3"/>
    <property type="match status" value="1"/>
</dbReference>
<dbReference type="EMBL" id="CP028923">
    <property type="protein sequence ID" value="QCK15728.1"/>
    <property type="molecule type" value="Genomic_DNA"/>
</dbReference>
<dbReference type="SUPFAM" id="SSF47203">
    <property type="entry name" value="Acyl-CoA dehydrogenase C-terminal domain-like"/>
    <property type="match status" value="1"/>
</dbReference>
<gene>
    <name evidence="10" type="ORF">DCC35_13735</name>
</gene>
<dbReference type="PANTHER" id="PTHR42803">
    <property type="entry name" value="ACYL-COA DEHYDROGENASE"/>
    <property type="match status" value="1"/>
</dbReference>
<dbReference type="GO" id="GO:0016627">
    <property type="term" value="F:oxidoreductase activity, acting on the CH-CH group of donors"/>
    <property type="evidence" value="ECO:0007669"/>
    <property type="project" value="InterPro"/>
</dbReference>
<sequence>MAKKYVDINTLKYLLYDVYQLEEVLNQDRCEDHDISSMNLILDSVKDFSDRELYPYLKEMDEQPAHYKDGGVEVHKQVGVMMKQGGEMGFISGPFDYEEGGLQLPMMLYTASSFIQEAANNHLTGYIGLTLGAAELIINFGSQELKDIYVPKMLSGDWGGTMCLTEPQAGSSLSDITTKAIPQSDGSYKISGQKIFISGGDHQYADNIVHLVLARIEGAPAGTKGISLFVVPKKRPDEEGNLVSNDVTTVADFQKMGQRGYCTTHLGFGDAGECQGFLVGEANKGLKYMFLMMNGARIAVGRGGAAIATAAYHASLEYAKERPQGRKLASTGKKDPEEGQTFIINHPDVRRMLLFQKTVSEGSLGLVLLASKYYDLKHTLTDEKEKEKYGLLLELIIPMVKTYPSEMGAQSVSNGLQVLGGYGFCTDFILQQYHRDIRIFSIYEGTTGIQSQDLLGRKLLLENGKALQLLTEEIKQTINSALKYDDLKKYAGKLGDKLQEASKVIQHLIGFAKKGDYERFLSDATPFMEYLSTITLSWIWLEMAVNAKNALVTGKKTYSEEFYESKIHAMKFYFKYELPKTNGLAEVLLNEEVLTIAGEKEVFN</sequence>
<dbReference type="InterPro" id="IPR036250">
    <property type="entry name" value="AcylCo_DH-like_C"/>
</dbReference>
<keyword evidence="5" id="KW-0560">Oxidoreductase</keyword>
<dbReference type="RefSeq" id="WP_137091324.1">
    <property type="nucleotide sequence ID" value="NZ_CP028923.1"/>
</dbReference>
<dbReference type="InterPro" id="IPR006091">
    <property type="entry name" value="Acyl-CoA_Oxase/DH_mid-dom"/>
</dbReference>
<evidence type="ECO:0000256" key="3">
    <source>
        <dbReference type="ARBA" id="ARBA00022630"/>
    </source>
</evidence>
<keyword evidence="3 5" id="KW-0285">Flavoprotein</keyword>
<feature type="domain" description="Acetyl-CoA dehydrogenase-like C-terminal" evidence="9">
    <location>
        <begin position="471"/>
        <end position="591"/>
    </location>
</feature>
<dbReference type="InterPro" id="IPR013786">
    <property type="entry name" value="AcylCoA_DH/ox_N"/>
</dbReference>
<name>A0A4D7K8W5_9BACT</name>
<feature type="domain" description="Acyl-CoA dehydrogenase/oxidase N-terminal" evidence="8">
    <location>
        <begin position="40"/>
        <end position="157"/>
    </location>
</feature>
<feature type="domain" description="Acyl-CoA dehydrogenase/oxidase C-terminal" evidence="6">
    <location>
        <begin position="341"/>
        <end position="453"/>
    </location>
</feature>
<dbReference type="Pfam" id="PF12806">
    <property type="entry name" value="Acyl-CoA_dh_C"/>
    <property type="match status" value="1"/>
</dbReference>
<dbReference type="InterPro" id="IPR052166">
    <property type="entry name" value="Diverse_Acyl-CoA_DH"/>
</dbReference>
<evidence type="ECO:0000259" key="7">
    <source>
        <dbReference type="Pfam" id="PF02770"/>
    </source>
</evidence>
<dbReference type="Gene3D" id="1.10.540.10">
    <property type="entry name" value="Acyl-CoA dehydrogenase/oxidase, N-terminal domain"/>
    <property type="match status" value="1"/>
</dbReference>
<dbReference type="Gene3D" id="2.40.110.10">
    <property type="entry name" value="Butyryl-CoA Dehydrogenase, subunit A, domain 2"/>
    <property type="match status" value="1"/>
</dbReference>
<dbReference type="Pfam" id="PF02771">
    <property type="entry name" value="Acyl-CoA_dh_N"/>
    <property type="match status" value="1"/>
</dbReference>
<evidence type="ECO:0000256" key="4">
    <source>
        <dbReference type="ARBA" id="ARBA00022827"/>
    </source>
</evidence>
<proteinExistence type="inferred from homology"/>
<reference evidence="10 11" key="1">
    <citation type="submission" date="2018-04" db="EMBL/GenBank/DDBJ databases">
        <title>Complete genome uncultured novel isolate.</title>
        <authorList>
            <person name="Merlino G."/>
        </authorList>
    </citation>
    <scope>NUCLEOTIDE SEQUENCE [LARGE SCALE GENOMIC DNA]</scope>
    <source>
        <strain evidence="11">R1DC9</strain>
    </source>
</reference>
<dbReference type="InterPro" id="IPR009075">
    <property type="entry name" value="AcylCo_DH/oxidase_C"/>
</dbReference>
<comment type="cofactor">
    <cofactor evidence="1 5">
        <name>FAD</name>
        <dbReference type="ChEBI" id="CHEBI:57692"/>
    </cofactor>
</comment>
<dbReference type="AlphaFoldDB" id="A0A4D7K8W5"/>
<keyword evidence="4 5" id="KW-0274">FAD</keyword>
<dbReference type="InterPro" id="IPR046373">
    <property type="entry name" value="Acyl-CoA_Oxase/DH_mid-dom_sf"/>
</dbReference>
<evidence type="ECO:0000256" key="5">
    <source>
        <dbReference type="RuleBase" id="RU362125"/>
    </source>
</evidence>
<dbReference type="InterPro" id="IPR037069">
    <property type="entry name" value="AcylCoA_DH/ox_N_sf"/>
</dbReference>
<evidence type="ECO:0000256" key="1">
    <source>
        <dbReference type="ARBA" id="ARBA00001974"/>
    </source>
</evidence>